<keyword evidence="2 3" id="KW-0413">Isomerase</keyword>
<dbReference type="Proteomes" id="UP000016895">
    <property type="component" value="Chromosome 1"/>
</dbReference>
<dbReference type="PIRSF" id="PIRSF005384">
    <property type="entry name" value="RpiB_LacA_B"/>
    <property type="match status" value="1"/>
</dbReference>
<dbReference type="GO" id="GO:0005975">
    <property type="term" value="P:carbohydrate metabolic process"/>
    <property type="evidence" value="ECO:0007669"/>
    <property type="project" value="InterPro"/>
</dbReference>
<reference evidence="3 4" key="1">
    <citation type="journal article" date="2013" name="ISME J.">
        <title>Comparative genomics of pathogenic lineages of Vibrio nigripulchritudo identifies virulence-associated traits.</title>
        <authorList>
            <person name="Goudenege D."/>
            <person name="Labreuche Y."/>
            <person name="Krin E."/>
            <person name="Ansquer D."/>
            <person name="Mangenot S."/>
            <person name="Calteau A."/>
            <person name="Medigue C."/>
            <person name="Mazel D."/>
            <person name="Polz M.F."/>
            <person name="Le Roux F."/>
        </authorList>
    </citation>
    <scope>NUCLEOTIDE SEQUENCE [LARGE SCALE GENOMIC DNA]</scope>
    <source>
        <strain evidence="4">SnF1</strain>
    </source>
</reference>
<dbReference type="RefSeq" id="WP_022549779.1">
    <property type="nucleotide sequence ID" value="NC_022528.1"/>
</dbReference>
<dbReference type="NCBIfam" id="TIGR01120">
    <property type="entry name" value="rpiB"/>
    <property type="match status" value="1"/>
</dbReference>
<dbReference type="PANTHER" id="PTHR43732:SF1">
    <property type="entry name" value="RIBOSE 5-PHOSPHATE ISOMERASE"/>
    <property type="match status" value="1"/>
</dbReference>
<dbReference type="KEGG" id="vni:VIBNI_A0466"/>
<evidence type="ECO:0000313" key="4">
    <source>
        <dbReference type="Proteomes" id="UP000016895"/>
    </source>
</evidence>
<dbReference type="NCBIfam" id="TIGR00689">
    <property type="entry name" value="rpiB_lacA_lacB"/>
    <property type="match status" value="1"/>
</dbReference>
<accession>U4K276</accession>
<dbReference type="NCBIfam" id="NF004051">
    <property type="entry name" value="PRK05571.1"/>
    <property type="match status" value="1"/>
</dbReference>
<dbReference type="OrthoDB" id="1778624at2"/>
<keyword evidence="4" id="KW-1185">Reference proteome</keyword>
<name>U4K276_9VIBR</name>
<dbReference type="InterPro" id="IPR051812">
    <property type="entry name" value="SPI_LacAB/RpiB"/>
</dbReference>
<dbReference type="Gene3D" id="3.40.1400.10">
    <property type="entry name" value="Sugar-phosphate isomerase, RpiB/LacA/LacB"/>
    <property type="match status" value="1"/>
</dbReference>
<dbReference type="AlphaFoldDB" id="U4K276"/>
<dbReference type="SUPFAM" id="SSF89623">
    <property type="entry name" value="Ribose/Galactose isomerase RpiB/AlsB"/>
    <property type="match status" value="1"/>
</dbReference>
<dbReference type="InterPro" id="IPR036569">
    <property type="entry name" value="RpiB_LacA_LacB_sf"/>
</dbReference>
<protein>
    <submittedName>
        <fullName evidence="3">Putative Ribose 5-phosphate isomerase RpiB</fullName>
        <ecNumber evidence="3">5.3.1.6</ecNumber>
    </submittedName>
</protein>
<organism evidence="3 4">
    <name type="scientific">Vibrio nigripulchritudo</name>
    <dbReference type="NCBI Taxonomy" id="28173"/>
    <lineage>
        <taxon>Bacteria</taxon>
        <taxon>Pseudomonadati</taxon>
        <taxon>Pseudomonadota</taxon>
        <taxon>Gammaproteobacteria</taxon>
        <taxon>Vibrionales</taxon>
        <taxon>Vibrionaceae</taxon>
        <taxon>Vibrio</taxon>
    </lineage>
</organism>
<evidence type="ECO:0000256" key="1">
    <source>
        <dbReference type="ARBA" id="ARBA00008754"/>
    </source>
</evidence>
<dbReference type="GO" id="GO:0004751">
    <property type="term" value="F:ribose-5-phosphate isomerase activity"/>
    <property type="evidence" value="ECO:0007669"/>
    <property type="project" value="UniProtKB-EC"/>
</dbReference>
<sequence>MDDFSIAIGSDDAATDLKNSIMAFLKEQGFHVEDFGDLCLDGTSYPDVAYELATSIRSGKHQRGILFCGTGIGMAITANKVPGIRAAQAHDTYSAQRARKSNNAQILTLGARVIGTELAKEIVKAFLESEFEAGRSGPKVERIQFYENASNKKD</sequence>
<dbReference type="InterPro" id="IPR003500">
    <property type="entry name" value="RpiB_LacA_LacB"/>
</dbReference>
<gene>
    <name evidence="3" type="ORF">VIBNI_A0466</name>
</gene>
<dbReference type="PATRIC" id="fig|1260221.3.peg.440"/>
<dbReference type="EC" id="5.3.1.6" evidence="3"/>
<dbReference type="Pfam" id="PF02502">
    <property type="entry name" value="LacAB_rpiB"/>
    <property type="match status" value="1"/>
</dbReference>
<proteinExistence type="inferred from homology"/>
<dbReference type="InterPro" id="IPR004785">
    <property type="entry name" value="RpiB"/>
</dbReference>
<dbReference type="STRING" id="28173.VIBNI_A0466"/>
<evidence type="ECO:0000256" key="2">
    <source>
        <dbReference type="ARBA" id="ARBA00023235"/>
    </source>
</evidence>
<comment type="similarity">
    <text evidence="1">Belongs to the LacAB/RpiB family.</text>
</comment>
<dbReference type="PANTHER" id="PTHR43732">
    <property type="entry name" value="RIBOSE 5-PHOSPHATE ISOMERASE-RELATED"/>
    <property type="match status" value="1"/>
</dbReference>
<dbReference type="GeneID" id="97542319"/>
<evidence type="ECO:0000313" key="3">
    <source>
        <dbReference type="EMBL" id="CCO56656.1"/>
    </source>
</evidence>
<dbReference type="EMBL" id="FO203526">
    <property type="protein sequence ID" value="CCO56656.1"/>
    <property type="molecule type" value="Genomic_DNA"/>
</dbReference>